<dbReference type="AlphaFoldDB" id="A0A7S2F4K1"/>
<dbReference type="SUPFAM" id="SSF54637">
    <property type="entry name" value="Thioesterase/thiol ester dehydrase-isomerase"/>
    <property type="match status" value="2"/>
</dbReference>
<reference evidence="2" key="1">
    <citation type="submission" date="2021-01" db="EMBL/GenBank/DDBJ databases">
        <authorList>
            <person name="Corre E."/>
            <person name="Pelletier E."/>
            <person name="Niang G."/>
            <person name="Scheremetjew M."/>
            <person name="Finn R."/>
            <person name="Kale V."/>
            <person name="Holt S."/>
            <person name="Cochrane G."/>
            <person name="Meng A."/>
            <person name="Brown T."/>
            <person name="Cohen L."/>
        </authorList>
    </citation>
    <scope>NUCLEOTIDE SEQUENCE</scope>
    <source>
        <strain evidence="2">CCMP1381</strain>
    </source>
</reference>
<dbReference type="Gene3D" id="3.10.129.10">
    <property type="entry name" value="Hotdog Thioesterase"/>
    <property type="match status" value="2"/>
</dbReference>
<evidence type="ECO:0008006" key="3">
    <source>
        <dbReference type="Google" id="ProtNLM"/>
    </source>
</evidence>
<accession>A0A7S2F4K1</accession>
<organism evidence="2">
    <name type="scientific">Octactis speculum</name>
    <dbReference type="NCBI Taxonomy" id="3111310"/>
    <lineage>
        <taxon>Eukaryota</taxon>
        <taxon>Sar</taxon>
        <taxon>Stramenopiles</taxon>
        <taxon>Ochrophyta</taxon>
        <taxon>Dictyochophyceae</taxon>
        <taxon>Dictyochales</taxon>
        <taxon>Dictyochaceae</taxon>
        <taxon>Octactis</taxon>
    </lineage>
</organism>
<protein>
    <recommendedName>
        <fullName evidence="3">Thioesterase domain-containing protein</fullName>
    </recommendedName>
</protein>
<dbReference type="CDD" id="cd00586">
    <property type="entry name" value="4HBT"/>
    <property type="match status" value="1"/>
</dbReference>
<keyword evidence="1" id="KW-0732">Signal</keyword>
<sequence length="398" mass="43349">MSPTKLVLALSLLLQSADVSAFTHLHRNLRLQSPIRQSATSSEVLSEPKFKSSEEPLVHSYTQEVFIEDTDCFKIVFNGNYLKYYDRALQDFGRQGCNPAPLLDIQRIDRMRFKSSAVLGDKLRIVSELIGFTEEKGMVAGCSRWNQTTYRGTEMLHSAITCVRFITDGGWGGWKKAQPLPPGCTYDYEAPKSDDSIDGGDFLFSAAPPASAAPQASKSKIIAEGKSFASTTHIRVWEDEVFGYYRQDAGPVEGLGVGRGGVPLGTSLRYFERARSDALGGATKLRECAEKDGISIVVSKIDKLCKGKAAQSVRPGGEVVVCSGITVRKRSLVTFDQQCFLVGANGGMGGNEVDGWDSSALVASAEVVCACVDNEGKLAEFPDWVLASLEENWMHDSE</sequence>
<gene>
    <name evidence="2" type="ORF">DSPE1174_LOCUS1729</name>
</gene>
<proteinExistence type="predicted"/>
<evidence type="ECO:0000313" key="2">
    <source>
        <dbReference type="EMBL" id="CAD9372994.1"/>
    </source>
</evidence>
<name>A0A7S2F4K1_9STRA</name>
<feature type="signal peptide" evidence="1">
    <location>
        <begin position="1"/>
        <end position="21"/>
    </location>
</feature>
<dbReference type="EMBL" id="HBGS01003390">
    <property type="protein sequence ID" value="CAD9372994.1"/>
    <property type="molecule type" value="Transcribed_RNA"/>
</dbReference>
<feature type="chain" id="PRO_5031235480" description="Thioesterase domain-containing protein" evidence="1">
    <location>
        <begin position="22"/>
        <end position="398"/>
    </location>
</feature>
<dbReference type="InterPro" id="IPR029069">
    <property type="entry name" value="HotDog_dom_sf"/>
</dbReference>
<evidence type="ECO:0000256" key="1">
    <source>
        <dbReference type="SAM" id="SignalP"/>
    </source>
</evidence>